<organism evidence="10 11">
    <name type="scientific">Coccidioides immitis H538.4</name>
    <dbReference type="NCBI Taxonomy" id="396776"/>
    <lineage>
        <taxon>Eukaryota</taxon>
        <taxon>Fungi</taxon>
        <taxon>Dikarya</taxon>
        <taxon>Ascomycota</taxon>
        <taxon>Pezizomycotina</taxon>
        <taxon>Eurotiomycetes</taxon>
        <taxon>Eurotiomycetidae</taxon>
        <taxon>Onygenales</taxon>
        <taxon>Onygenaceae</taxon>
        <taxon>Coccidioides</taxon>
    </lineage>
</organism>
<dbReference type="OrthoDB" id="10254730at2759"/>
<dbReference type="STRING" id="396776.A0A0J8RTN7"/>
<dbReference type="EMBL" id="DS016997">
    <property type="protein sequence ID" value="KMU87339.1"/>
    <property type="molecule type" value="Genomic_DNA"/>
</dbReference>
<keyword evidence="4" id="KW-0235">DNA replication</keyword>
<evidence type="ECO:0000256" key="5">
    <source>
        <dbReference type="ARBA" id="ARBA00023125"/>
    </source>
</evidence>
<evidence type="ECO:0000256" key="1">
    <source>
        <dbReference type="ARBA" id="ARBA00004123"/>
    </source>
</evidence>
<feature type="compositionally biased region" description="Basic and acidic residues" evidence="8">
    <location>
        <begin position="1"/>
        <end position="15"/>
    </location>
</feature>
<evidence type="ECO:0000259" key="9">
    <source>
        <dbReference type="Pfam" id="PF04042"/>
    </source>
</evidence>
<proteinExistence type="inferred from homology"/>
<accession>A0A0J8RTN7</accession>
<dbReference type="PANTHER" id="PTHR12708">
    <property type="entry name" value="DNA POLYMERASE EPSILON SUBUNIT B"/>
    <property type="match status" value="1"/>
</dbReference>
<keyword evidence="5" id="KW-0238">DNA-binding</keyword>
<evidence type="ECO:0000256" key="2">
    <source>
        <dbReference type="ARBA" id="ARBA00009560"/>
    </source>
</evidence>
<protein>
    <recommendedName>
        <fullName evidence="3">DNA polymerase epsilon subunit B</fullName>
    </recommendedName>
    <alternativeName>
        <fullName evidence="7">DNA polymerase II subunit 2</fullName>
    </alternativeName>
</protein>
<comment type="subcellular location">
    <subcellularLocation>
        <location evidence="1">Nucleus</location>
    </subcellularLocation>
</comment>
<dbReference type="Proteomes" id="UP000054563">
    <property type="component" value="Unassembled WGS sequence"/>
</dbReference>
<dbReference type="GO" id="GO:0008622">
    <property type="term" value="C:epsilon DNA polymerase complex"/>
    <property type="evidence" value="ECO:0007669"/>
    <property type="project" value="InterPro"/>
</dbReference>
<evidence type="ECO:0000256" key="4">
    <source>
        <dbReference type="ARBA" id="ARBA00022705"/>
    </source>
</evidence>
<dbReference type="AlphaFoldDB" id="A0A0J8RTN7"/>
<evidence type="ECO:0000256" key="7">
    <source>
        <dbReference type="ARBA" id="ARBA00032930"/>
    </source>
</evidence>
<dbReference type="PANTHER" id="PTHR12708:SF0">
    <property type="entry name" value="DNA POLYMERASE EPSILON SUBUNIT 2"/>
    <property type="match status" value="1"/>
</dbReference>
<dbReference type="GO" id="GO:0003677">
    <property type="term" value="F:DNA binding"/>
    <property type="evidence" value="ECO:0007669"/>
    <property type="project" value="UniProtKB-KW"/>
</dbReference>
<feature type="region of interest" description="Disordered" evidence="8">
    <location>
        <begin position="1"/>
        <end position="22"/>
    </location>
</feature>
<dbReference type="InterPro" id="IPR016266">
    <property type="entry name" value="POLE2"/>
</dbReference>
<dbReference type="VEuPathDB" id="FungiDB:CIHG_04785"/>
<dbReference type="GO" id="GO:0042276">
    <property type="term" value="P:error-prone translesion synthesis"/>
    <property type="evidence" value="ECO:0007669"/>
    <property type="project" value="TreeGrafter"/>
</dbReference>
<gene>
    <name evidence="10" type="ORF">CIHG_04785</name>
</gene>
<comment type="similarity">
    <text evidence="2">Belongs to the DNA polymerase epsilon subunit B family.</text>
</comment>
<evidence type="ECO:0000256" key="3">
    <source>
        <dbReference type="ARBA" id="ARBA00016011"/>
    </source>
</evidence>
<sequence length="192" mass="21569">MPVGHSKNERHHDTYTDDMASDFRATAPDLERSRPTENNRIKENVGNVAARKLVKSILDQGHLSPFPTTTRAVFWDHASALYLYPLPTCLILADTSTGPFSVTYEGCHVLNPGKFVTDSAPNKVTWAEYDISTCKSSWRILVSYDFKNQAHPLLRYSMFIGFRDSKTDSIPNNKSPKPSRGMSYLGSLIVIE</sequence>
<dbReference type="Pfam" id="PF04042">
    <property type="entry name" value="DNA_pol_E_B"/>
    <property type="match status" value="1"/>
</dbReference>
<name>A0A0J8RTN7_COCIT</name>
<feature type="domain" description="DNA polymerase alpha/delta/epsilon subunit B" evidence="9">
    <location>
        <begin position="42"/>
        <end position="95"/>
    </location>
</feature>
<dbReference type="InterPro" id="IPR007185">
    <property type="entry name" value="DNA_pol_a/d/e_bsu"/>
</dbReference>
<reference evidence="11" key="1">
    <citation type="journal article" date="2010" name="Genome Res.">
        <title>Population genomic sequencing of Coccidioides fungi reveals recent hybridization and transposon control.</title>
        <authorList>
            <person name="Neafsey D.E."/>
            <person name="Barker B.M."/>
            <person name="Sharpton T.J."/>
            <person name="Stajich J.E."/>
            <person name="Park D.J."/>
            <person name="Whiston E."/>
            <person name="Hung C.-Y."/>
            <person name="McMahan C."/>
            <person name="White J."/>
            <person name="Sykes S."/>
            <person name="Heiman D."/>
            <person name="Young S."/>
            <person name="Zeng Q."/>
            <person name="Abouelleil A."/>
            <person name="Aftuck L."/>
            <person name="Bessette D."/>
            <person name="Brown A."/>
            <person name="FitzGerald M."/>
            <person name="Lui A."/>
            <person name="Macdonald J.P."/>
            <person name="Priest M."/>
            <person name="Orbach M.J."/>
            <person name="Galgiani J.N."/>
            <person name="Kirkland T.N."/>
            <person name="Cole G.T."/>
            <person name="Birren B.W."/>
            <person name="Henn M.R."/>
            <person name="Taylor J.W."/>
            <person name="Rounsley S.D."/>
        </authorList>
    </citation>
    <scope>NUCLEOTIDE SEQUENCE [LARGE SCALE GENOMIC DNA]</scope>
    <source>
        <strain evidence="11">H538.4</strain>
    </source>
</reference>
<evidence type="ECO:0000256" key="8">
    <source>
        <dbReference type="SAM" id="MobiDB-lite"/>
    </source>
</evidence>
<evidence type="ECO:0000313" key="11">
    <source>
        <dbReference type="Proteomes" id="UP000054563"/>
    </source>
</evidence>
<evidence type="ECO:0000313" key="10">
    <source>
        <dbReference type="EMBL" id="KMU87339.1"/>
    </source>
</evidence>
<keyword evidence="6" id="KW-0539">Nucleus</keyword>
<evidence type="ECO:0000256" key="6">
    <source>
        <dbReference type="ARBA" id="ARBA00023242"/>
    </source>
</evidence>
<dbReference type="GO" id="GO:0006261">
    <property type="term" value="P:DNA-templated DNA replication"/>
    <property type="evidence" value="ECO:0007669"/>
    <property type="project" value="InterPro"/>
</dbReference>